<evidence type="ECO:0000256" key="1">
    <source>
        <dbReference type="ARBA" id="ARBA00004651"/>
    </source>
</evidence>
<organism evidence="8 9">
    <name type="scientific">Jeongeupia chitinilytica</name>
    <dbReference type="NCBI Taxonomy" id="1041641"/>
    <lineage>
        <taxon>Bacteria</taxon>
        <taxon>Pseudomonadati</taxon>
        <taxon>Pseudomonadota</taxon>
        <taxon>Betaproteobacteria</taxon>
        <taxon>Neisseriales</taxon>
        <taxon>Chitinibacteraceae</taxon>
        <taxon>Jeongeupia</taxon>
    </lineage>
</organism>
<sequence>MRRPFPRLNELTDWRRLSGFARFVAQRLVADRCMQTAGSLAYTTMLAIVPLFTIALTLFSAFPMFSAYSGRFRAFILSNLVPDTGGRVVGTYMRQFSDNAEKLTALGMVALAITALLLVFTIEKTLNQIWGVQKPRRLLSRTLIYWAALTLGPLVLGISLSLTSWISHGLGATSLFAVAPVALTFVSLALLYMAVPNCYVPHAHALTAAAVTTVLLELMKKLFGLYIQQFGAYKLLYGAFAAFPIFLLWLYLCWVIVLGGAVLSASLSYWHGDGWRWGRHHGTRFEQAVRILLTLAQAHGNGEVLHIDTLRRRVGLGLDATQALLERMSLRNWVEATREGEWLIAVAIERITLLDIYEQVVTPLTAEVEAGLEPTVTALRQPLTATLADYIASLDGQK</sequence>
<feature type="transmembrane region" description="Helical" evidence="7">
    <location>
        <begin position="103"/>
        <end position="122"/>
    </location>
</feature>
<keyword evidence="2 7" id="KW-1003">Cell membrane</keyword>
<dbReference type="Pfam" id="PF03631">
    <property type="entry name" value="Virul_fac_BrkB"/>
    <property type="match status" value="1"/>
</dbReference>
<evidence type="ECO:0000256" key="4">
    <source>
        <dbReference type="ARBA" id="ARBA00022692"/>
    </source>
</evidence>
<evidence type="ECO:0000256" key="7">
    <source>
        <dbReference type="HAMAP-Rule" id="MF_00672"/>
    </source>
</evidence>
<name>A0ABQ3H219_9NEIS</name>
<dbReference type="HAMAP" id="MF_00672">
    <property type="entry name" value="UPF0761"/>
    <property type="match status" value="1"/>
</dbReference>
<protein>
    <recommendedName>
        <fullName evidence="7">UPF0761 membrane protein GCM10007350_28480</fullName>
    </recommendedName>
</protein>
<dbReference type="PANTHER" id="PTHR30213">
    <property type="entry name" value="INNER MEMBRANE PROTEIN YHJD"/>
    <property type="match status" value="1"/>
</dbReference>
<keyword evidence="5 7" id="KW-1133">Transmembrane helix</keyword>
<evidence type="ECO:0000256" key="2">
    <source>
        <dbReference type="ARBA" id="ARBA00022475"/>
    </source>
</evidence>
<dbReference type="PANTHER" id="PTHR30213:SF0">
    <property type="entry name" value="UPF0761 MEMBRANE PROTEIN YIHY"/>
    <property type="match status" value="1"/>
</dbReference>
<dbReference type="Proteomes" id="UP000604737">
    <property type="component" value="Unassembled WGS sequence"/>
</dbReference>
<keyword evidence="4 7" id="KW-0812">Transmembrane</keyword>
<dbReference type="InterPro" id="IPR036388">
    <property type="entry name" value="WH-like_DNA-bd_sf"/>
</dbReference>
<dbReference type="RefSeq" id="WP_189461572.1">
    <property type="nucleotide sequence ID" value="NZ_BMYO01000008.1"/>
</dbReference>
<evidence type="ECO:0000313" key="8">
    <source>
        <dbReference type="EMBL" id="GHD66368.1"/>
    </source>
</evidence>
<feature type="transmembrane region" description="Helical" evidence="7">
    <location>
        <begin position="239"/>
        <end position="270"/>
    </location>
</feature>
<gene>
    <name evidence="8" type="ORF">GCM10007350_28480</name>
</gene>
<comment type="caution">
    <text evidence="8">The sequence shown here is derived from an EMBL/GenBank/DDBJ whole genome shotgun (WGS) entry which is preliminary data.</text>
</comment>
<dbReference type="Gene3D" id="1.10.10.10">
    <property type="entry name" value="Winged helix-like DNA-binding domain superfamily/Winged helix DNA-binding domain"/>
    <property type="match status" value="1"/>
</dbReference>
<feature type="transmembrane region" description="Helical" evidence="7">
    <location>
        <begin position="40"/>
        <end position="62"/>
    </location>
</feature>
<dbReference type="EMBL" id="BMYO01000008">
    <property type="protein sequence ID" value="GHD66368.1"/>
    <property type="molecule type" value="Genomic_DNA"/>
</dbReference>
<evidence type="ECO:0000256" key="5">
    <source>
        <dbReference type="ARBA" id="ARBA00022989"/>
    </source>
</evidence>
<keyword evidence="3" id="KW-0997">Cell inner membrane</keyword>
<dbReference type="InterPro" id="IPR017039">
    <property type="entry name" value="Virul_fac_BrkB"/>
</dbReference>
<dbReference type="InterPro" id="IPR023679">
    <property type="entry name" value="UPF0761_bac"/>
</dbReference>
<proteinExistence type="inferred from homology"/>
<reference evidence="9" key="1">
    <citation type="journal article" date="2019" name="Int. J. Syst. Evol. Microbiol.">
        <title>The Global Catalogue of Microorganisms (GCM) 10K type strain sequencing project: providing services to taxonomists for standard genome sequencing and annotation.</title>
        <authorList>
            <consortium name="The Broad Institute Genomics Platform"/>
            <consortium name="The Broad Institute Genome Sequencing Center for Infectious Disease"/>
            <person name="Wu L."/>
            <person name="Ma J."/>
        </authorList>
    </citation>
    <scope>NUCLEOTIDE SEQUENCE [LARGE SCALE GENOMIC DNA]</scope>
    <source>
        <strain evidence="9">KCTC 23701</strain>
    </source>
</reference>
<evidence type="ECO:0000256" key="3">
    <source>
        <dbReference type="ARBA" id="ARBA00022519"/>
    </source>
</evidence>
<keyword evidence="6 7" id="KW-0472">Membrane</keyword>
<comment type="subcellular location">
    <subcellularLocation>
        <location evidence="1 7">Cell membrane</location>
        <topology evidence="1 7">Multi-pass membrane protein</topology>
    </subcellularLocation>
</comment>
<keyword evidence="9" id="KW-1185">Reference proteome</keyword>
<dbReference type="NCBIfam" id="TIGR00765">
    <property type="entry name" value="yihY_not_rbn"/>
    <property type="match status" value="1"/>
</dbReference>
<feature type="transmembrane region" description="Helical" evidence="7">
    <location>
        <begin position="143"/>
        <end position="166"/>
    </location>
</feature>
<evidence type="ECO:0000313" key="9">
    <source>
        <dbReference type="Proteomes" id="UP000604737"/>
    </source>
</evidence>
<feature type="transmembrane region" description="Helical" evidence="7">
    <location>
        <begin position="205"/>
        <end position="227"/>
    </location>
</feature>
<evidence type="ECO:0000256" key="6">
    <source>
        <dbReference type="ARBA" id="ARBA00023136"/>
    </source>
</evidence>
<comment type="similarity">
    <text evidence="7">Belongs to the UPF0761 family.</text>
</comment>
<accession>A0ABQ3H219</accession>
<feature type="transmembrane region" description="Helical" evidence="7">
    <location>
        <begin position="172"/>
        <end position="193"/>
    </location>
</feature>